<evidence type="ECO:0000313" key="14">
    <source>
        <dbReference type="EMBL" id="HAB5523103.1"/>
    </source>
</evidence>
<dbReference type="EMBL" id="DAAGMN010000164">
    <property type="protein sequence ID" value="HAB3684281.1"/>
    <property type="molecule type" value="Genomic_DNA"/>
</dbReference>
<dbReference type="EMBL" id="DAARAJ010000003">
    <property type="protein sequence ID" value="HAE1639550.1"/>
    <property type="molecule type" value="Genomic_DNA"/>
</dbReference>
<evidence type="ECO:0000313" key="20">
    <source>
        <dbReference type="EMBL" id="HAF0562877.1"/>
    </source>
</evidence>
<evidence type="ECO:0000313" key="13">
    <source>
        <dbReference type="EMBL" id="HAB5385873.1"/>
    </source>
</evidence>
<dbReference type="EMBL" id="DAARRM010000132">
    <property type="protein sequence ID" value="HAE3639903.1"/>
    <property type="molecule type" value="Genomic_DNA"/>
</dbReference>
<sequence length="76" mass="8032">MKPVGGSLSALKDGVPASVVELNRMGFGHMRILACIGQLPESGLMHYGSVGFFFGTDGALRLLAKKPDGAFVTYDM</sequence>
<evidence type="ECO:0000313" key="10">
    <source>
        <dbReference type="EMBL" id="HAB4592301.1"/>
    </source>
</evidence>
<dbReference type="EMBL" id="DAATXT010000087">
    <property type="protein sequence ID" value="HAF0562877.1"/>
    <property type="molecule type" value="Genomic_DNA"/>
</dbReference>
<dbReference type="EMBL" id="AAMIOU010000091">
    <property type="protein sequence ID" value="EDH7247846.1"/>
    <property type="molecule type" value="Genomic_DNA"/>
</dbReference>
<dbReference type="EMBL" id="DAAGUG010000159">
    <property type="protein sequence ID" value="HAB4592301.1"/>
    <property type="molecule type" value="Genomic_DNA"/>
</dbReference>
<evidence type="ECO:0000313" key="21">
    <source>
        <dbReference type="EMBL" id="HAF0892959.1"/>
    </source>
</evidence>
<reference evidence="17" key="1">
    <citation type="journal article" date="2018" name="Genome Biol.">
        <title>SKESA: strategic k-mer extension for scrupulous assemblies.</title>
        <authorList>
            <person name="Souvorov A."/>
            <person name="Agarwala R."/>
            <person name="Lipman D.J."/>
        </authorList>
    </citation>
    <scope>NUCLEOTIDE SEQUENCE</scope>
    <source>
        <strain evidence="18">09-4364</strain>
        <strain evidence="22">10-0327</strain>
        <strain evidence="20">12-3191</strain>
        <strain evidence="21">12-8479</strain>
        <strain evidence="19">13-5657</strain>
        <strain evidence="17">Salmonella enterica</strain>
    </source>
</reference>
<reference evidence="17" key="4">
    <citation type="submission" date="2019-10" db="EMBL/GenBank/DDBJ databases">
        <authorList>
            <consortium name="NCBI Pathogen Detection Project"/>
        </authorList>
    </citation>
    <scope>NUCLEOTIDE SEQUENCE</scope>
    <source>
        <strain evidence="18">09-4364</strain>
        <strain evidence="22">10-0327</strain>
        <strain evidence="20">12-3191</strain>
        <strain evidence="21">12-8479</strain>
        <strain evidence="19">13-5657</strain>
        <strain evidence="17">Salmonella enterica</strain>
    </source>
</reference>
<evidence type="ECO:0000313" key="19">
    <source>
        <dbReference type="EMBL" id="HAE4617823.1"/>
    </source>
</evidence>
<dbReference type="EMBL" id="DAAFWC010000004">
    <property type="protein sequence ID" value="HAB1708293.1"/>
    <property type="molecule type" value="Genomic_DNA"/>
</dbReference>
<dbReference type="EMBL" id="DAAHCK010000002">
    <property type="protein sequence ID" value="HAB5523103.1"/>
    <property type="molecule type" value="Genomic_DNA"/>
</dbReference>
<dbReference type="EMBL" id="AAHYFF010000039">
    <property type="protein sequence ID" value="ECB6381930.1"/>
    <property type="molecule type" value="Genomic_DNA"/>
</dbReference>
<reference evidence="5" key="3">
    <citation type="submission" date="2018-07" db="EMBL/GenBank/DDBJ databases">
        <authorList>
            <consortium name="PulseNet: The National Subtyping Network for Foodborne Disease Surveillance"/>
            <person name="Tarr C.L."/>
            <person name="Trees E."/>
            <person name="Katz L.S."/>
            <person name="Carleton-Romer H.A."/>
            <person name="Stroika S."/>
            <person name="Kucerova Z."/>
            <person name="Roache K.F."/>
            <person name="Sabol A.L."/>
            <person name="Besser J."/>
            <person name="Gerner-Smidt P."/>
        </authorList>
    </citation>
    <scope>NUCLEOTIDE SEQUENCE</scope>
    <source>
        <strain evidence="5">PNUSAS013764</strain>
    </source>
</reference>
<dbReference type="Gene3D" id="2.160.20.20">
    <property type="match status" value="1"/>
</dbReference>
<evidence type="ECO:0000313" key="12">
    <source>
        <dbReference type="EMBL" id="HAB5212168.1"/>
    </source>
</evidence>
<gene>
    <name evidence="3" type="ORF">CB179_00585</name>
    <name evidence="4" type="ORF">CB381_03295</name>
    <name evidence="5" type="ORF">CBN47_23045</name>
    <name evidence="6" type="ORF">CC399_00585</name>
    <name evidence="2" type="ORF">E0T08_21135</name>
    <name evidence="1" type="ORF">EZX27_05975</name>
    <name evidence="16" type="ORF">G2960_20635</name>
    <name evidence="17" type="ORF">G2970_07985</name>
    <name evidence="18" type="ORF">G3980_004583</name>
    <name evidence="19" type="ORF">G4D20_001484</name>
    <name evidence="22" type="ORF">G9257_004692</name>
    <name evidence="20" type="ORF">G9C70_004688</name>
    <name evidence="21" type="ORF">G9G25_004953</name>
    <name evidence="11" type="ORF">GB020_06310</name>
    <name evidence="12" type="ORF">GB178_16320</name>
    <name evidence="8" type="ORF">GB182_07680</name>
    <name evidence="13" type="ORF">GB193_22345</name>
    <name evidence="7" type="ORF">GB423_09250</name>
    <name evidence="14" type="ORF">GBR77_05210</name>
    <name evidence="15" type="ORF">GBS17_06310</name>
    <name evidence="9" type="ORF">GBV99_22155</name>
    <name evidence="10" type="ORF">GBZ43_22225</name>
</gene>
<dbReference type="EMBL" id="DAAGBW010000003">
    <property type="protein sequence ID" value="HAB2423915.1"/>
    <property type="molecule type" value="Genomic_DNA"/>
</dbReference>
<evidence type="ECO:0000313" key="7">
    <source>
        <dbReference type="EMBL" id="HAB1708293.1"/>
    </source>
</evidence>
<evidence type="ECO:0000313" key="18">
    <source>
        <dbReference type="EMBL" id="HAE3639903.1"/>
    </source>
</evidence>
<dbReference type="InterPro" id="IPR012332">
    <property type="entry name" value="Autotransporter_pectin_lyase_C"/>
</dbReference>
<evidence type="ECO:0000313" key="5">
    <source>
        <dbReference type="EMBL" id="EDH7247846.1"/>
    </source>
</evidence>
<reference evidence="3" key="2">
    <citation type="submission" date="2018-07" db="EMBL/GenBank/DDBJ databases">
        <authorList>
            <person name="Ashton P.M."/>
            <person name="Dallman T."/>
            <person name="Nair S."/>
            <person name="De Pinna E."/>
            <person name="Peters T."/>
            <person name="Grant K."/>
        </authorList>
    </citation>
    <scope>NUCLEOTIDE SEQUENCE</scope>
    <source>
        <strain evidence="3">344039</strain>
        <strain evidence="6">352129</strain>
        <strain evidence="2">365830</strain>
        <strain evidence="4">369915</strain>
        <strain evidence="1">689000</strain>
    </source>
</reference>
<evidence type="ECO:0000313" key="1">
    <source>
        <dbReference type="EMBL" id="ECB6025695.1"/>
    </source>
</evidence>
<evidence type="ECO:0000313" key="11">
    <source>
        <dbReference type="EMBL" id="HAB5020499.1"/>
    </source>
</evidence>
<comment type="caution">
    <text evidence="17">The sequence shown here is derived from an EMBL/GenBank/DDBJ whole genome shotgun (WGS) entry which is preliminary data.</text>
</comment>
<evidence type="ECO:0000313" key="15">
    <source>
        <dbReference type="EMBL" id="HAB5768598.1"/>
    </source>
</evidence>
<name>A0A4U7PTE3_SALET</name>
<dbReference type="EMBL" id="AAMIBF010000001">
    <property type="protein sequence ID" value="EDH5699954.1"/>
    <property type="molecule type" value="Genomic_DNA"/>
</dbReference>
<evidence type="ECO:0000313" key="4">
    <source>
        <dbReference type="EMBL" id="EDH6338944.1"/>
    </source>
</evidence>
<dbReference type="EMBL" id="DAAHEN010000003">
    <property type="protein sequence ID" value="HAB5768598.1"/>
    <property type="molecule type" value="Genomic_DNA"/>
</dbReference>
<evidence type="ECO:0000313" key="17">
    <source>
        <dbReference type="EMBL" id="HAE1639550.1"/>
    </source>
</evidence>
<protein>
    <submittedName>
        <fullName evidence="17">Uncharacterized protein</fullName>
    </submittedName>
</protein>
<evidence type="ECO:0000313" key="9">
    <source>
        <dbReference type="EMBL" id="HAB3684281.1"/>
    </source>
</evidence>
<dbReference type="EMBL" id="AAMJGE010000001">
    <property type="protein sequence ID" value="EDH9227945.1"/>
    <property type="molecule type" value="Genomic_DNA"/>
</dbReference>
<evidence type="ECO:0000313" key="16">
    <source>
        <dbReference type="EMBL" id="HAE1606105.1"/>
    </source>
</evidence>
<dbReference type="EMBL" id="AAMIHC010000002">
    <property type="protein sequence ID" value="EDH6338944.1"/>
    <property type="molecule type" value="Genomic_DNA"/>
</dbReference>
<evidence type="ECO:0000313" key="8">
    <source>
        <dbReference type="EMBL" id="HAB2423915.1"/>
    </source>
</evidence>
<dbReference type="EMBL" id="DAAHBC010000153">
    <property type="protein sequence ID" value="HAB5385873.1"/>
    <property type="molecule type" value="Genomic_DNA"/>
</dbReference>
<evidence type="ECO:0000313" key="3">
    <source>
        <dbReference type="EMBL" id="EDH5699954.1"/>
    </source>
</evidence>
<dbReference type="EMBL" id="DAAGZR010000040">
    <property type="protein sequence ID" value="HAB5212168.1"/>
    <property type="molecule type" value="Genomic_DNA"/>
</dbReference>
<evidence type="ECO:0000313" key="6">
    <source>
        <dbReference type="EMBL" id="EDH9227945.1"/>
    </source>
</evidence>
<dbReference type="EMBL" id="AAHYCG010000003">
    <property type="protein sequence ID" value="ECB6025695.1"/>
    <property type="molecule type" value="Genomic_DNA"/>
</dbReference>
<organism evidence="17">
    <name type="scientific">Salmonella enterica subsp. enterica serovar Agona</name>
    <dbReference type="NCBI Taxonomy" id="58095"/>
    <lineage>
        <taxon>Bacteria</taxon>
        <taxon>Pseudomonadati</taxon>
        <taxon>Pseudomonadota</taxon>
        <taxon>Gammaproteobacteria</taxon>
        <taxon>Enterobacterales</taxon>
        <taxon>Enterobacteriaceae</taxon>
        <taxon>Salmonella</taxon>
    </lineage>
</organism>
<dbReference type="EMBL" id="DAARAH010000043">
    <property type="protein sequence ID" value="HAE1606105.1"/>
    <property type="molecule type" value="Genomic_DNA"/>
</dbReference>
<evidence type="ECO:0000313" key="2">
    <source>
        <dbReference type="EMBL" id="ECB6381930.1"/>
    </source>
</evidence>
<dbReference type="EMBL" id="DAAWDN010000143">
    <property type="protein sequence ID" value="HAF7549179.1"/>
    <property type="molecule type" value="Genomic_DNA"/>
</dbReference>
<accession>A0A4U7PTE3</accession>
<proteinExistence type="predicted"/>
<dbReference type="AlphaFoldDB" id="A0A4U7PTE3"/>
<dbReference type="EMBL" id="DAARZX010000003">
    <property type="protein sequence ID" value="HAE4617823.1"/>
    <property type="molecule type" value="Genomic_DNA"/>
</dbReference>
<evidence type="ECO:0000313" key="22">
    <source>
        <dbReference type="EMBL" id="HAF7549179.1"/>
    </source>
</evidence>
<dbReference type="EMBL" id="DAAGXT010000003">
    <property type="protein sequence ID" value="HAB5020499.1"/>
    <property type="molecule type" value="Genomic_DNA"/>
</dbReference>
<dbReference type="EMBL" id="DAAUAP010000108">
    <property type="protein sequence ID" value="HAF0892959.1"/>
    <property type="molecule type" value="Genomic_DNA"/>
</dbReference>